<keyword evidence="1" id="KW-0863">Zinc-finger</keyword>
<dbReference type="FunCoup" id="B4MKD4">
    <property type="interactions" value="59"/>
</dbReference>
<reference evidence="5" key="1">
    <citation type="submission" date="2006-08" db="EMBL/GenBank/DDBJ databases">
        <authorList>
            <person name="Remington K."/>
            <person name="Strausberg R."/>
            <person name="Sutton G."/>
            <person name="Walenz B."/>
            <person name="Johnson J."/>
            <person name="Utterback T."/>
            <person name="Venter J.C."/>
        </authorList>
    </citation>
    <scope>NUCLEOTIDE SEQUENCE</scope>
    <source>
        <strain evidence="5">TSC#14030-0811.24</strain>
    </source>
</reference>
<gene>
    <name evidence="5" type="primary">Dwil\GK20979</name>
    <name evidence="5" type="ORF">Dwil_GK20979</name>
</gene>
<sequence length="927" mass="103051">MELSDLAGMVKLCHRNVHKLQAKLLSYEHEVDAVSQALKEKWIEVDRVDGRLISVHDHLLSSLSDVNEHVIKLILHINLNRTGMLLPGVEGGNYVKHTNEDGIEVQLDMDYEKEKFPRRSSIKSSIEPMSEQMLVPMSVSCPPDVLAPQLKSLTPPPIPERKAPSTTNNAPMGQKKNPSNSTPPAFVEHKKKSSCSISPEPVKQQKNPSNSAPAPLRHEEKQPACTSYREPQKQQDNYPNSLSPPVPVKLQEPTFTRFPVPAGQQERKPTEPVGQQEKKLAETSTSLPVLQQEKPNDPTHAVSLGQQEEFALKYPTLVGQQKPKTTHKPPAPVEPQPNKPVLTPPVLVVQQEKGPAYRKLPSPVEQEQKKPIHAQKEKTIATSVVSSPTPTLTSLQAPNEGVIPASHPAPQVEKSSSDPSPPAVPEIIKLPIKPRQSYLLPPKGGTEISSNVVYNYVKKNIDAFPQGSICKATMMFLNIADNCFFVAKWGLSSKPLQKLLAAEIPLREVNQMPDFGEIFGIYDSQDNIIPRCVINAHAEGGGYEAYLIDYGEYLHLNGNETIFELPEEVKQLPAEAIKCYLMNGNVAKMTNYSYQNVILRITDNDGNDLQVELLEGDSIPEENMETLKESQPVGQLLNEEQKQILEDFEKGTSNAVKAVMGFKPTDDQRLCRYYDPKLNGCFKGNNCRLVHEPPAPFGATKDVELVDPLLDSVFAPSQTLNSLELGSVVIIEVTYICSPTHVYAQFVNDSPALIWTKKEINDSNRVFSKRPCLLDIVLAKYTDDCYYRAQIIDDCGGGEYRIFYVDYGNTGFVTLKSLAPCGPEDSLKPHRAICCHIEGVVRKPMASLSTTKEGTEYLKSRILNMQIEVKIIRQLPDAWGVHFQGSFMDVPNQLVKHGYALPNAGVTRDDTGQFEFNELADSISSEY</sequence>
<dbReference type="Pfam" id="PF24047">
    <property type="entry name" value="Tudor_krimper_1st"/>
    <property type="match status" value="1"/>
</dbReference>
<evidence type="ECO:0000259" key="4">
    <source>
        <dbReference type="PROSITE" id="PS50304"/>
    </source>
</evidence>
<feature type="domain" description="Tudor" evidence="4">
    <location>
        <begin position="765"/>
        <end position="828"/>
    </location>
</feature>
<keyword evidence="1" id="KW-0479">Metal-binding</keyword>
<dbReference type="AlphaFoldDB" id="B4MKD4"/>
<dbReference type="InterPro" id="IPR035437">
    <property type="entry name" value="SNase_OB-fold_sf"/>
</dbReference>
<dbReference type="InterPro" id="IPR002999">
    <property type="entry name" value="Tudor"/>
</dbReference>
<feature type="compositionally biased region" description="Low complexity" evidence="2">
    <location>
        <begin position="382"/>
        <end position="395"/>
    </location>
</feature>
<dbReference type="PANTHER" id="PTHR22948">
    <property type="entry name" value="TUDOR DOMAIN CONTAINING PROTEIN"/>
    <property type="match status" value="1"/>
</dbReference>
<evidence type="ECO:0000313" key="6">
    <source>
        <dbReference type="Proteomes" id="UP000007798"/>
    </source>
</evidence>
<feature type="compositionally biased region" description="Polar residues" evidence="2">
    <location>
        <begin position="164"/>
        <end position="183"/>
    </location>
</feature>
<feature type="compositionally biased region" description="Pro residues" evidence="2">
    <location>
        <begin position="329"/>
        <end position="338"/>
    </location>
</feature>
<dbReference type="PhylomeDB" id="B4MKD4"/>
<dbReference type="PANTHER" id="PTHR22948:SF29">
    <property type="entry name" value="FI02030P-RELATED"/>
    <property type="match status" value="1"/>
</dbReference>
<dbReference type="OrthoDB" id="10052065at2759"/>
<proteinExistence type="predicted"/>
<evidence type="ECO:0000259" key="3">
    <source>
        <dbReference type="PROSITE" id="PS50103"/>
    </source>
</evidence>
<dbReference type="SUPFAM" id="SSF63748">
    <property type="entry name" value="Tudor/PWWP/MBT"/>
    <property type="match status" value="2"/>
</dbReference>
<dbReference type="SMART" id="SM00333">
    <property type="entry name" value="TUDOR"/>
    <property type="match status" value="2"/>
</dbReference>
<feature type="region of interest" description="Disordered" evidence="2">
    <location>
        <begin position="146"/>
        <end position="302"/>
    </location>
</feature>
<dbReference type="PROSITE" id="PS50304">
    <property type="entry name" value="TUDOR"/>
    <property type="match status" value="1"/>
</dbReference>
<dbReference type="eggNOG" id="KOG2039">
    <property type="taxonomic scope" value="Eukaryota"/>
</dbReference>
<dbReference type="Proteomes" id="UP000007798">
    <property type="component" value="Unassembled WGS sequence"/>
</dbReference>
<dbReference type="EMBL" id="CH963846">
    <property type="protein sequence ID" value="EDW72573.1"/>
    <property type="molecule type" value="Genomic_DNA"/>
</dbReference>
<name>B4MKD4_DROWI</name>
<dbReference type="GO" id="GO:0005737">
    <property type="term" value="C:cytoplasm"/>
    <property type="evidence" value="ECO:0007669"/>
    <property type="project" value="UniProtKB-ARBA"/>
</dbReference>
<accession>B4MKD4</accession>
<feature type="compositionally biased region" description="Basic and acidic residues" evidence="2">
    <location>
        <begin position="366"/>
        <end position="379"/>
    </location>
</feature>
<feature type="compositionally biased region" description="Basic and acidic residues" evidence="2">
    <location>
        <begin position="265"/>
        <end position="281"/>
    </location>
</feature>
<evidence type="ECO:0000256" key="1">
    <source>
        <dbReference type="PROSITE-ProRule" id="PRU00723"/>
    </source>
</evidence>
<dbReference type="InterPro" id="IPR056482">
    <property type="entry name" value="Tudor_krimper_1st"/>
</dbReference>
<reference evidence="5" key="3">
    <citation type="journal article" date="2008" name="Bioinformatics">
        <title>Assembly reconciliation.</title>
        <authorList>
            <person name="Zimin A.V."/>
            <person name="Smith D.R."/>
            <person name="Sutton G."/>
            <person name="Yorke J.A."/>
        </authorList>
    </citation>
    <scope>NUCLEOTIDE SEQUENCE</scope>
    <source>
        <strain evidence="5">TSC#14030-0811.24</strain>
    </source>
</reference>
<dbReference type="InterPro" id="IPR050621">
    <property type="entry name" value="Tudor_domain_containing"/>
</dbReference>
<dbReference type="OMA" id="RHYDPKL"/>
<reference evidence="5" key="4">
    <citation type="submission" date="2008-06" db="EMBL/GenBank/DDBJ databases">
        <authorList>
            <consortium name="FlyBase"/>
        </authorList>
    </citation>
    <scope>NUCLEOTIDE SEQUENCE</scope>
    <source>
        <strain evidence="5">TSC#14030-0811.24</strain>
    </source>
</reference>
<reference evidence="5" key="2">
    <citation type="journal article" date="2007" name="Nature">
        <title>Evolution of genes and genomes on the Drosophila phylogeny.</title>
        <authorList>
            <consortium name="Drosophila 12 Genomes Consortium"/>
            <person name="Clark A.G."/>
            <person name="Eisen M.B."/>
            <person name="Smith D.R."/>
            <person name="Bergman C.M."/>
            <person name="Oliver B."/>
            <person name="Markow T.A."/>
            <person name="Kaufman T.C."/>
            <person name="Kellis M."/>
            <person name="Gelbart W."/>
            <person name="Iyer V.N."/>
            <person name="Pollard D.A."/>
            <person name="Sackton T.B."/>
            <person name="Larracuente A.M."/>
            <person name="Singh N.D."/>
            <person name="Abad J.P."/>
            <person name="Abt D.N."/>
            <person name="Adryan B."/>
            <person name="Aguade M."/>
            <person name="Akashi H."/>
            <person name="Anderson W.W."/>
            <person name="Aquadro C.F."/>
            <person name="Ardell D.H."/>
            <person name="Arguello R."/>
            <person name="Artieri C.G."/>
            <person name="Barbash D.A."/>
            <person name="Barker D."/>
            <person name="Barsanti P."/>
            <person name="Batterham P."/>
            <person name="Batzoglou S."/>
            <person name="Begun D."/>
            <person name="Bhutkar A."/>
            <person name="Blanco E."/>
            <person name="Bosak S.A."/>
            <person name="Bradley R.K."/>
            <person name="Brand A.D."/>
            <person name="Brent M.R."/>
            <person name="Brooks A.N."/>
            <person name="Brown R.H."/>
            <person name="Butlin R.K."/>
            <person name="Caggese C."/>
            <person name="Calvi B.R."/>
            <person name="Bernardo de Carvalho A."/>
            <person name="Caspi A."/>
            <person name="Castrezana S."/>
            <person name="Celniker S.E."/>
            <person name="Chang J.L."/>
            <person name="Chapple C."/>
            <person name="Chatterji S."/>
            <person name="Chinwalla A."/>
            <person name="Civetta A."/>
            <person name="Clifton S.W."/>
            <person name="Comeron J.M."/>
            <person name="Costello J.C."/>
            <person name="Coyne J.A."/>
            <person name="Daub J."/>
            <person name="David R.G."/>
            <person name="Delcher A.L."/>
            <person name="Delehaunty K."/>
            <person name="Do C.B."/>
            <person name="Ebling H."/>
            <person name="Edwards K."/>
            <person name="Eickbush T."/>
            <person name="Evans J.D."/>
            <person name="Filipski A."/>
            <person name="Findeiss S."/>
            <person name="Freyhult E."/>
            <person name="Fulton L."/>
            <person name="Fulton R."/>
            <person name="Garcia A.C."/>
            <person name="Gardiner A."/>
            <person name="Garfield D.A."/>
            <person name="Garvin B.E."/>
            <person name="Gibson G."/>
            <person name="Gilbert D."/>
            <person name="Gnerre S."/>
            <person name="Godfrey J."/>
            <person name="Good R."/>
            <person name="Gotea V."/>
            <person name="Gravely B."/>
            <person name="Greenberg A.J."/>
            <person name="Griffiths-Jones S."/>
            <person name="Gross S."/>
            <person name="Guigo R."/>
            <person name="Gustafson E.A."/>
            <person name="Haerty W."/>
            <person name="Hahn M.W."/>
            <person name="Halligan D.L."/>
            <person name="Halpern A.L."/>
            <person name="Halter G.M."/>
            <person name="Han M.V."/>
            <person name="Heger A."/>
            <person name="Hillier L."/>
            <person name="Hinrichs A.S."/>
            <person name="Holmes I."/>
            <person name="Hoskins R.A."/>
            <person name="Hubisz M.J."/>
            <person name="Hultmark D."/>
            <person name="Huntley M.A."/>
            <person name="Jaffe D.B."/>
            <person name="Jagadeeshan S."/>
            <person name="Jeck W.R."/>
            <person name="Johnson J."/>
            <person name="Jones C.D."/>
            <person name="Jordan W.C."/>
            <person name="Karpen G.H."/>
            <person name="Kataoka E."/>
            <person name="Keightley P.D."/>
            <person name="Kheradpour P."/>
            <person name="Kirkness E.F."/>
            <person name="Koerich L.B."/>
            <person name="Kristiansen K."/>
            <person name="Kudrna D."/>
            <person name="Kulathinal R.J."/>
            <person name="Kumar S."/>
            <person name="Kwok R."/>
            <person name="Lander E."/>
            <person name="Langley C.H."/>
            <person name="Lapoint R."/>
            <person name="Lazzaro B.P."/>
            <person name="Lee S.J."/>
            <person name="Levesque L."/>
            <person name="Li R."/>
            <person name="Lin C.F."/>
            <person name="Lin M.F."/>
            <person name="Lindblad-Toh K."/>
            <person name="Llopart A."/>
            <person name="Long M."/>
            <person name="Low L."/>
            <person name="Lozovsky E."/>
            <person name="Lu J."/>
            <person name="Luo M."/>
            <person name="Machado C.A."/>
            <person name="Makalowski W."/>
            <person name="Marzo M."/>
            <person name="Matsuda M."/>
            <person name="Matzkin L."/>
            <person name="McAllister B."/>
            <person name="McBride C.S."/>
            <person name="McKernan B."/>
            <person name="McKernan K."/>
            <person name="Mendez-Lago M."/>
            <person name="Minx P."/>
            <person name="Mollenhauer M.U."/>
            <person name="Montooth K."/>
            <person name="Mount S.M."/>
            <person name="Mu X."/>
            <person name="Myers E."/>
            <person name="Negre B."/>
            <person name="Newfeld S."/>
            <person name="Nielsen R."/>
            <person name="Noor M.A."/>
            <person name="O'Grady P."/>
            <person name="Pachter L."/>
            <person name="Papaceit M."/>
            <person name="Parisi M.J."/>
            <person name="Parisi M."/>
            <person name="Parts L."/>
            <person name="Pedersen J.S."/>
            <person name="Pesole G."/>
            <person name="Phillippy A.M."/>
            <person name="Ponting C.P."/>
            <person name="Pop M."/>
            <person name="Porcelli D."/>
            <person name="Powell J.R."/>
            <person name="Prohaska S."/>
            <person name="Pruitt K."/>
            <person name="Puig M."/>
            <person name="Quesneville H."/>
            <person name="Ram K.R."/>
            <person name="Rand D."/>
            <person name="Rasmussen M.D."/>
            <person name="Reed L.K."/>
            <person name="Reenan R."/>
            <person name="Reily A."/>
            <person name="Remington K.A."/>
            <person name="Rieger T.T."/>
            <person name="Ritchie M.G."/>
            <person name="Robin C."/>
            <person name="Rogers Y.H."/>
            <person name="Rohde C."/>
            <person name="Rozas J."/>
            <person name="Rubenfield M.J."/>
            <person name="Ruiz A."/>
            <person name="Russo S."/>
            <person name="Salzberg S.L."/>
            <person name="Sanchez-Gracia A."/>
            <person name="Saranga D.J."/>
            <person name="Sato H."/>
            <person name="Schaeffer S.W."/>
            <person name="Schatz M.C."/>
            <person name="Schlenke T."/>
            <person name="Schwartz R."/>
            <person name="Segarra C."/>
            <person name="Singh R.S."/>
            <person name="Sirot L."/>
            <person name="Sirota M."/>
            <person name="Sisneros N.B."/>
            <person name="Smith C.D."/>
            <person name="Smith T.F."/>
            <person name="Spieth J."/>
            <person name="Stage D.E."/>
            <person name="Stark A."/>
            <person name="Stephan W."/>
            <person name="Strausberg R.L."/>
            <person name="Strempel S."/>
            <person name="Sturgill D."/>
            <person name="Sutton G."/>
            <person name="Sutton G.G."/>
            <person name="Tao W."/>
            <person name="Teichmann S."/>
            <person name="Tobari Y.N."/>
            <person name="Tomimura Y."/>
            <person name="Tsolas J.M."/>
            <person name="Valente V.L."/>
            <person name="Venter E."/>
            <person name="Venter J.C."/>
            <person name="Vicario S."/>
            <person name="Vieira F.G."/>
            <person name="Vilella A.J."/>
            <person name="Villasante A."/>
            <person name="Walenz B."/>
            <person name="Wang J."/>
            <person name="Wasserman M."/>
            <person name="Watts T."/>
            <person name="Wilson D."/>
            <person name="Wilson R.K."/>
            <person name="Wing R.A."/>
            <person name="Wolfner M.F."/>
            <person name="Wong A."/>
            <person name="Wong G.K."/>
            <person name="Wu C.I."/>
            <person name="Wu G."/>
            <person name="Yamamoto D."/>
            <person name="Yang H.P."/>
            <person name="Yang S.P."/>
            <person name="Yorke J.A."/>
            <person name="Yoshida K."/>
            <person name="Zdobnov E."/>
            <person name="Zhang P."/>
            <person name="Zhang Y."/>
            <person name="Zimin A.V."/>
            <person name="Baldwin J."/>
            <person name="Abdouelleil A."/>
            <person name="Abdulkadir J."/>
            <person name="Abebe A."/>
            <person name="Abera B."/>
            <person name="Abreu J."/>
            <person name="Acer S.C."/>
            <person name="Aftuck L."/>
            <person name="Alexander A."/>
            <person name="An P."/>
            <person name="Anderson E."/>
            <person name="Anderson S."/>
            <person name="Arachi H."/>
            <person name="Azer M."/>
            <person name="Bachantsang P."/>
            <person name="Barry A."/>
            <person name="Bayul T."/>
            <person name="Berlin A."/>
            <person name="Bessette D."/>
            <person name="Bloom T."/>
            <person name="Blye J."/>
            <person name="Boguslavskiy L."/>
            <person name="Bonnet C."/>
            <person name="Boukhgalter B."/>
            <person name="Bourzgui I."/>
            <person name="Brown A."/>
            <person name="Cahill P."/>
            <person name="Channer S."/>
            <person name="Cheshatsang Y."/>
            <person name="Chuda L."/>
            <person name="Citroen M."/>
            <person name="Collymore A."/>
            <person name="Cooke P."/>
            <person name="Costello M."/>
            <person name="D'Aco K."/>
            <person name="Daza R."/>
            <person name="De Haan G."/>
            <person name="DeGray S."/>
            <person name="DeMaso C."/>
            <person name="Dhargay N."/>
            <person name="Dooley K."/>
            <person name="Dooley E."/>
            <person name="Doricent M."/>
            <person name="Dorje P."/>
            <person name="Dorjee K."/>
            <person name="Dupes A."/>
            <person name="Elong R."/>
            <person name="Falk J."/>
            <person name="Farina A."/>
            <person name="Faro S."/>
            <person name="Ferguson D."/>
            <person name="Fisher S."/>
            <person name="Foley C.D."/>
            <person name="Franke A."/>
            <person name="Friedrich D."/>
            <person name="Gadbois L."/>
            <person name="Gearin G."/>
            <person name="Gearin C.R."/>
            <person name="Giannoukos G."/>
            <person name="Goode T."/>
            <person name="Graham J."/>
            <person name="Grandbois E."/>
            <person name="Grewal S."/>
            <person name="Gyaltsen K."/>
            <person name="Hafez N."/>
            <person name="Hagos B."/>
            <person name="Hall J."/>
            <person name="Henson C."/>
            <person name="Hollinger A."/>
            <person name="Honan T."/>
            <person name="Huard M.D."/>
            <person name="Hughes L."/>
            <person name="Hurhula B."/>
            <person name="Husby M.E."/>
            <person name="Kamat A."/>
            <person name="Kanga B."/>
            <person name="Kashin S."/>
            <person name="Khazanovich D."/>
            <person name="Kisner P."/>
            <person name="Lance K."/>
            <person name="Lara M."/>
            <person name="Lee W."/>
            <person name="Lennon N."/>
            <person name="Letendre F."/>
            <person name="LeVine R."/>
            <person name="Lipovsky A."/>
            <person name="Liu X."/>
            <person name="Liu J."/>
            <person name="Liu S."/>
            <person name="Lokyitsang T."/>
            <person name="Lokyitsang Y."/>
            <person name="Lubonja R."/>
            <person name="Lui A."/>
            <person name="MacDonald P."/>
            <person name="Magnisalis V."/>
            <person name="Maru K."/>
            <person name="Matthews C."/>
            <person name="McCusker W."/>
            <person name="McDonough S."/>
            <person name="Mehta T."/>
            <person name="Meldrim J."/>
            <person name="Meneus L."/>
            <person name="Mihai O."/>
            <person name="Mihalev A."/>
            <person name="Mihova T."/>
            <person name="Mittelman R."/>
            <person name="Mlenga V."/>
            <person name="Montmayeur A."/>
            <person name="Mulrain L."/>
            <person name="Navidi A."/>
            <person name="Naylor J."/>
            <person name="Negash T."/>
            <person name="Nguyen T."/>
            <person name="Nguyen N."/>
            <person name="Nicol R."/>
            <person name="Norbu C."/>
            <person name="Norbu N."/>
            <person name="Novod N."/>
            <person name="O'Neill B."/>
            <person name="Osman S."/>
            <person name="Markiewicz E."/>
            <person name="Oyono O.L."/>
            <person name="Patti C."/>
            <person name="Phunkhang P."/>
            <person name="Pierre F."/>
            <person name="Priest M."/>
            <person name="Raghuraman S."/>
            <person name="Rege F."/>
            <person name="Reyes R."/>
            <person name="Rise C."/>
            <person name="Rogov P."/>
            <person name="Ross K."/>
            <person name="Ryan E."/>
            <person name="Settipalli S."/>
            <person name="Shea T."/>
            <person name="Sherpa N."/>
            <person name="Shi L."/>
            <person name="Shih D."/>
            <person name="Sparrow T."/>
            <person name="Spaulding J."/>
            <person name="Stalker J."/>
            <person name="Stange-Thomann N."/>
            <person name="Stavropoulos S."/>
            <person name="Stone C."/>
            <person name="Strader C."/>
            <person name="Tesfaye S."/>
            <person name="Thomson T."/>
            <person name="Thoulutsang Y."/>
            <person name="Thoulutsang D."/>
            <person name="Topham K."/>
            <person name="Topping I."/>
            <person name="Tsamla T."/>
            <person name="Vassiliev H."/>
            <person name="Vo A."/>
            <person name="Wangchuk T."/>
            <person name="Wangdi T."/>
            <person name="Weiand M."/>
            <person name="Wilkinson J."/>
            <person name="Wilson A."/>
            <person name="Yadav S."/>
            <person name="Young G."/>
            <person name="Yu Q."/>
            <person name="Zembek L."/>
            <person name="Zhong D."/>
            <person name="Zimmer A."/>
            <person name="Zwirko Z."/>
            <person name="Jaffe D.B."/>
            <person name="Alvarez P."/>
            <person name="Brockman W."/>
            <person name="Butler J."/>
            <person name="Chin C."/>
            <person name="Gnerre S."/>
            <person name="Grabherr M."/>
            <person name="Kleber M."/>
            <person name="Mauceli E."/>
            <person name="MacCallum I."/>
        </authorList>
    </citation>
    <scope>NUCLEOTIDE SEQUENCE [LARGE SCALE GENOMIC DNA]</scope>
    <source>
        <strain evidence="5">TSC#14030-0811.24</strain>
    </source>
</reference>
<evidence type="ECO:0000313" key="5">
    <source>
        <dbReference type="EMBL" id="EDW72573.1"/>
    </source>
</evidence>
<feature type="region of interest" description="Disordered" evidence="2">
    <location>
        <begin position="316"/>
        <end position="342"/>
    </location>
</feature>
<dbReference type="STRING" id="7260.B4MKD4"/>
<dbReference type="KEGG" id="dwi:6638210"/>
<organism evidence="5 6">
    <name type="scientific">Drosophila willistoni</name>
    <name type="common">Fruit fly</name>
    <dbReference type="NCBI Taxonomy" id="7260"/>
    <lineage>
        <taxon>Eukaryota</taxon>
        <taxon>Metazoa</taxon>
        <taxon>Ecdysozoa</taxon>
        <taxon>Arthropoda</taxon>
        <taxon>Hexapoda</taxon>
        <taxon>Insecta</taxon>
        <taxon>Pterygota</taxon>
        <taxon>Neoptera</taxon>
        <taxon>Endopterygota</taxon>
        <taxon>Diptera</taxon>
        <taxon>Brachycera</taxon>
        <taxon>Muscomorpha</taxon>
        <taxon>Ephydroidea</taxon>
        <taxon>Drosophilidae</taxon>
        <taxon>Drosophila</taxon>
        <taxon>Sophophora</taxon>
    </lineage>
</organism>
<feature type="zinc finger region" description="C3H1-type" evidence="1">
    <location>
        <begin position="665"/>
        <end position="694"/>
    </location>
</feature>
<evidence type="ECO:0000256" key="2">
    <source>
        <dbReference type="SAM" id="MobiDB-lite"/>
    </source>
</evidence>
<evidence type="ECO:0008006" key="7">
    <source>
        <dbReference type="Google" id="ProtNLM"/>
    </source>
</evidence>
<keyword evidence="1" id="KW-0862">Zinc</keyword>
<dbReference type="PROSITE" id="PS50103">
    <property type="entry name" value="ZF_C3H1"/>
    <property type="match status" value="1"/>
</dbReference>
<dbReference type="InterPro" id="IPR000571">
    <property type="entry name" value="Znf_CCCH"/>
</dbReference>
<dbReference type="HOGENOM" id="CLU_369740_0_0_1"/>
<protein>
    <recommendedName>
        <fullName evidence="7">C3H1-type domain-containing protein</fullName>
    </recommendedName>
</protein>
<dbReference type="Gene3D" id="2.40.50.90">
    <property type="match status" value="1"/>
</dbReference>
<dbReference type="GO" id="GO:0008270">
    <property type="term" value="F:zinc ion binding"/>
    <property type="evidence" value="ECO:0007669"/>
    <property type="project" value="UniProtKB-KW"/>
</dbReference>
<keyword evidence="6" id="KW-1185">Reference proteome</keyword>
<dbReference type="InParanoid" id="B4MKD4"/>
<dbReference type="CDD" id="cd20379">
    <property type="entry name" value="Tudor_dTUD-like"/>
    <property type="match status" value="1"/>
</dbReference>
<feature type="region of interest" description="Disordered" evidence="2">
    <location>
        <begin position="356"/>
        <end position="425"/>
    </location>
</feature>
<dbReference type="Gene3D" id="2.30.30.140">
    <property type="match status" value="2"/>
</dbReference>
<feature type="domain" description="C3H1-type" evidence="3">
    <location>
        <begin position="665"/>
        <end position="694"/>
    </location>
</feature>
<dbReference type="Pfam" id="PF00567">
    <property type="entry name" value="TUDOR"/>
    <property type="match status" value="1"/>
</dbReference>